<keyword evidence="1" id="KW-0863">Zinc-finger</keyword>
<dbReference type="SUPFAM" id="SSF50630">
    <property type="entry name" value="Acid proteases"/>
    <property type="match status" value="1"/>
</dbReference>
<dbReference type="Gene3D" id="4.10.60.10">
    <property type="entry name" value="Zinc finger, CCHC-type"/>
    <property type="match status" value="1"/>
</dbReference>
<feature type="region of interest" description="Disordered" evidence="2">
    <location>
        <begin position="34"/>
        <end position="81"/>
    </location>
</feature>
<feature type="compositionally biased region" description="Polar residues" evidence="2">
    <location>
        <begin position="54"/>
        <end position="74"/>
    </location>
</feature>
<dbReference type="AlphaFoldDB" id="A0A6I9NK93"/>
<feature type="compositionally biased region" description="Basic and acidic residues" evidence="2">
    <location>
        <begin position="245"/>
        <end position="254"/>
    </location>
</feature>
<dbReference type="Proteomes" id="UP000504611">
    <property type="component" value="Unplaced"/>
</dbReference>
<gene>
    <name evidence="5" type="primary">LOC104952828</name>
</gene>
<dbReference type="PANTHER" id="PTHR46888">
    <property type="entry name" value="ZINC KNUCKLE DOMAINCONTAINING PROTEIN-RELATED"/>
    <property type="match status" value="1"/>
</dbReference>
<organism evidence="4 5">
    <name type="scientific">Notothenia coriiceps</name>
    <name type="common">black rockcod</name>
    <dbReference type="NCBI Taxonomy" id="8208"/>
    <lineage>
        <taxon>Eukaryota</taxon>
        <taxon>Metazoa</taxon>
        <taxon>Chordata</taxon>
        <taxon>Craniata</taxon>
        <taxon>Vertebrata</taxon>
        <taxon>Euteleostomi</taxon>
        <taxon>Actinopterygii</taxon>
        <taxon>Neopterygii</taxon>
        <taxon>Teleostei</taxon>
        <taxon>Neoteleostei</taxon>
        <taxon>Acanthomorphata</taxon>
        <taxon>Eupercaria</taxon>
        <taxon>Perciformes</taxon>
        <taxon>Notothenioidei</taxon>
        <taxon>Nototheniidae</taxon>
        <taxon>Notothenia</taxon>
    </lineage>
</organism>
<accession>A0A6I9NK93</accession>
<dbReference type="InterPro" id="IPR021109">
    <property type="entry name" value="Peptidase_aspartic_dom_sf"/>
</dbReference>
<dbReference type="InterPro" id="IPR001878">
    <property type="entry name" value="Znf_CCHC"/>
</dbReference>
<dbReference type="OrthoDB" id="8951298at2759"/>
<evidence type="ECO:0000313" key="4">
    <source>
        <dbReference type="Proteomes" id="UP000504611"/>
    </source>
</evidence>
<keyword evidence="1" id="KW-0862">Zinc</keyword>
<evidence type="ECO:0000256" key="1">
    <source>
        <dbReference type="PROSITE-ProRule" id="PRU00047"/>
    </source>
</evidence>
<evidence type="ECO:0000259" key="3">
    <source>
        <dbReference type="PROSITE" id="PS50158"/>
    </source>
</evidence>
<name>A0A6I9NK93_9TELE</name>
<protein>
    <recommendedName>
        <fullName evidence="3">CCHC-type domain-containing protein</fullName>
    </recommendedName>
</protein>
<evidence type="ECO:0000313" key="5">
    <source>
        <dbReference type="RefSeq" id="XP_010778044.1"/>
    </source>
</evidence>
<dbReference type="RefSeq" id="XP_010778044.1">
    <property type="nucleotide sequence ID" value="XM_010779742.1"/>
</dbReference>
<keyword evidence="4" id="KW-1185">Reference proteome</keyword>
<sequence>MTELIRAVSLQPTRRPSNRVCWGCGQPGHLARDCPKAHQAQGNDVGQGKGKMRSQAQNPPNQTTALLPPTQTSEEGARQHSRGNRALLLPEEYDSTCLEPVVAVGRAGGGDSCYAPVTVEGVPCTALVDTGSTVTLVRADVLSSETHLEPTAVRLRTVTGELVPMRGKGMLTVLVGGVEVHHPVWIADVQDPYILGLDFLRASGCHLDLQAGTVSFHGGPVITMTRIHTPAEPAGRPPTHPVKTRKTEPRTRRP</sequence>
<keyword evidence="1" id="KW-0479">Metal-binding</keyword>
<dbReference type="GO" id="GO:0008270">
    <property type="term" value="F:zinc ion binding"/>
    <property type="evidence" value="ECO:0007669"/>
    <property type="project" value="UniProtKB-KW"/>
</dbReference>
<dbReference type="InterPro" id="IPR001969">
    <property type="entry name" value="Aspartic_peptidase_AS"/>
</dbReference>
<dbReference type="GO" id="GO:0003676">
    <property type="term" value="F:nucleic acid binding"/>
    <property type="evidence" value="ECO:0007669"/>
    <property type="project" value="InterPro"/>
</dbReference>
<dbReference type="SUPFAM" id="SSF57756">
    <property type="entry name" value="Retrovirus zinc finger-like domains"/>
    <property type="match status" value="1"/>
</dbReference>
<dbReference type="GeneID" id="104952828"/>
<dbReference type="PROSITE" id="PS50158">
    <property type="entry name" value="ZF_CCHC"/>
    <property type="match status" value="1"/>
</dbReference>
<reference evidence="5" key="1">
    <citation type="submission" date="2025-08" db="UniProtKB">
        <authorList>
            <consortium name="RefSeq"/>
        </authorList>
    </citation>
    <scope>IDENTIFICATION</scope>
    <source>
        <tissue evidence="5">Muscle</tissue>
    </source>
</reference>
<dbReference type="KEGG" id="ncc:104952828"/>
<dbReference type="Gene3D" id="2.40.70.10">
    <property type="entry name" value="Acid Proteases"/>
    <property type="match status" value="1"/>
</dbReference>
<dbReference type="PROSITE" id="PS00141">
    <property type="entry name" value="ASP_PROTEASE"/>
    <property type="match status" value="1"/>
</dbReference>
<feature type="non-terminal residue" evidence="5">
    <location>
        <position position="254"/>
    </location>
</feature>
<dbReference type="SMART" id="SM00343">
    <property type="entry name" value="ZnF_C2HC"/>
    <property type="match status" value="1"/>
</dbReference>
<dbReference type="GO" id="GO:0006508">
    <property type="term" value="P:proteolysis"/>
    <property type="evidence" value="ECO:0007669"/>
    <property type="project" value="InterPro"/>
</dbReference>
<proteinExistence type="predicted"/>
<dbReference type="PANTHER" id="PTHR46888:SF1">
    <property type="entry name" value="RIBONUCLEASE H"/>
    <property type="match status" value="1"/>
</dbReference>
<feature type="region of interest" description="Disordered" evidence="2">
    <location>
        <begin position="228"/>
        <end position="254"/>
    </location>
</feature>
<dbReference type="InterPro" id="IPR036875">
    <property type="entry name" value="Znf_CCHC_sf"/>
</dbReference>
<dbReference type="Pfam" id="PF00098">
    <property type="entry name" value="zf-CCHC"/>
    <property type="match status" value="1"/>
</dbReference>
<evidence type="ECO:0000256" key="2">
    <source>
        <dbReference type="SAM" id="MobiDB-lite"/>
    </source>
</evidence>
<feature type="domain" description="CCHC-type" evidence="3">
    <location>
        <begin position="21"/>
        <end position="36"/>
    </location>
</feature>
<dbReference type="GO" id="GO:0004190">
    <property type="term" value="F:aspartic-type endopeptidase activity"/>
    <property type="evidence" value="ECO:0007669"/>
    <property type="project" value="InterPro"/>
</dbReference>
<dbReference type="Pfam" id="PF13650">
    <property type="entry name" value="Asp_protease_2"/>
    <property type="match status" value="1"/>
</dbReference>